<feature type="region of interest" description="Disordered" evidence="1">
    <location>
        <begin position="1"/>
        <end position="60"/>
    </location>
</feature>
<evidence type="ECO:0000313" key="2">
    <source>
        <dbReference type="EMBL" id="CAI0403373.1"/>
    </source>
</evidence>
<dbReference type="Proteomes" id="UP001154282">
    <property type="component" value="Unassembled WGS sequence"/>
</dbReference>
<dbReference type="EMBL" id="CAMGYJ010000004">
    <property type="protein sequence ID" value="CAI0403373.1"/>
    <property type="molecule type" value="Genomic_DNA"/>
</dbReference>
<evidence type="ECO:0000256" key="1">
    <source>
        <dbReference type="SAM" id="MobiDB-lite"/>
    </source>
</evidence>
<feature type="compositionally biased region" description="Basic and acidic residues" evidence="1">
    <location>
        <begin position="43"/>
        <end position="60"/>
    </location>
</feature>
<dbReference type="AlphaFoldDB" id="A0AAV0J0I9"/>
<proteinExistence type="predicted"/>
<evidence type="ECO:0000313" key="3">
    <source>
        <dbReference type="Proteomes" id="UP001154282"/>
    </source>
</evidence>
<comment type="caution">
    <text evidence="2">The sequence shown here is derived from an EMBL/GenBank/DDBJ whole genome shotgun (WGS) entry which is preliminary data.</text>
</comment>
<reference evidence="2" key="1">
    <citation type="submission" date="2022-08" db="EMBL/GenBank/DDBJ databases">
        <authorList>
            <person name="Gutierrez-Valencia J."/>
        </authorList>
    </citation>
    <scope>NUCLEOTIDE SEQUENCE</scope>
</reference>
<gene>
    <name evidence="2" type="ORF">LITE_LOCUS12017</name>
</gene>
<accession>A0AAV0J0I9</accession>
<name>A0AAV0J0I9_9ROSI</name>
<feature type="compositionally biased region" description="Basic and acidic residues" evidence="1">
    <location>
        <begin position="1"/>
        <end position="20"/>
    </location>
</feature>
<protein>
    <submittedName>
        <fullName evidence="2">Uncharacterized protein</fullName>
    </submittedName>
</protein>
<keyword evidence="3" id="KW-1185">Reference proteome</keyword>
<organism evidence="2 3">
    <name type="scientific">Linum tenue</name>
    <dbReference type="NCBI Taxonomy" id="586396"/>
    <lineage>
        <taxon>Eukaryota</taxon>
        <taxon>Viridiplantae</taxon>
        <taxon>Streptophyta</taxon>
        <taxon>Embryophyta</taxon>
        <taxon>Tracheophyta</taxon>
        <taxon>Spermatophyta</taxon>
        <taxon>Magnoliopsida</taxon>
        <taxon>eudicotyledons</taxon>
        <taxon>Gunneridae</taxon>
        <taxon>Pentapetalae</taxon>
        <taxon>rosids</taxon>
        <taxon>fabids</taxon>
        <taxon>Malpighiales</taxon>
        <taxon>Linaceae</taxon>
        <taxon>Linum</taxon>
    </lineage>
</organism>
<sequence>MMMRAGDRSRRRKERGDLNSRLDVTGGGVGFFLTPAEANSRADLTEERDRKNFQEKRRNR</sequence>